<evidence type="ECO:0000256" key="4">
    <source>
        <dbReference type="ARBA" id="ARBA00022490"/>
    </source>
</evidence>
<dbReference type="AlphaFoldDB" id="A0A818TDJ9"/>
<dbReference type="Proteomes" id="UP000663881">
    <property type="component" value="Unassembled WGS sequence"/>
</dbReference>
<protein>
    <recommendedName>
        <fullName evidence="9">BBSome complex member BBS5 PH domain-containing protein</fullName>
    </recommendedName>
</protein>
<evidence type="ECO:0000313" key="11">
    <source>
        <dbReference type="Proteomes" id="UP000663881"/>
    </source>
</evidence>
<keyword evidence="6" id="KW-0206">Cytoskeleton</keyword>
<evidence type="ECO:0000256" key="3">
    <source>
        <dbReference type="ARBA" id="ARBA00005822"/>
    </source>
</evidence>
<keyword evidence="8" id="KW-0812">Transmembrane</keyword>
<comment type="subcellular location">
    <subcellularLocation>
        <location evidence="1">Cell projection</location>
        <location evidence="1">Cilium</location>
    </subcellularLocation>
    <subcellularLocation>
        <location evidence="2">Cytoplasm</location>
        <location evidence="2">Cytoskeleton</location>
    </subcellularLocation>
</comment>
<organism evidence="10 11">
    <name type="scientific">Adineta steineri</name>
    <dbReference type="NCBI Taxonomy" id="433720"/>
    <lineage>
        <taxon>Eukaryota</taxon>
        <taxon>Metazoa</taxon>
        <taxon>Spiralia</taxon>
        <taxon>Gnathifera</taxon>
        <taxon>Rotifera</taxon>
        <taxon>Eurotatoria</taxon>
        <taxon>Bdelloidea</taxon>
        <taxon>Adinetida</taxon>
        <taxon>Adinetidae</taxon>
        <taxon>Adineta</taxon>
    </lineage>
</organism>
<dbReference type="GO" id="GO:0032266">
    <property type="term" value="F:phosphatidylinositol-3-phosphate binding"/>
    <property type="evidence" value="ECO:0007669"/>
    <property type="project" value="TreeGrafter"/>
</dbReference>
<dbReference type="InterPro" id="IPR006606">
    <property type="entry name" value="BBL5"/>
</dbReference>
<comment type="caution">
    <text evidence="10">The sequence shown here is derived from an EMBL/GenBank/DDBJ whole genome shotgun (WGS) entry which is preliminary data.</text>
</comment>
<keyword evidence="8" id="KW-1133">Transmembrane helix</keyword>
<dbReference type="GO" id="GO:0034464">
    <property type="term" value="C:BBSome"/>
    <property type="evidence" value="ECO:0007669"/>
    <property type="project" value="InterPro"/>
</dbReference>
<keyword evidence="4" id="KW-0963">Cytoplasm</keyword>
<keyword evidence="8" id="KW-0472">Membrane</keyword>
<evidence type="ECO:0000313" key="10">
    <source>
        <dbReference type="EMBL" id="CAF3681651.1"/>
    </source>
</evidence>
<proteinExistence type="inferred from homology"/>
<dbReference type="InterPro" id="IPR014003">
    <property type="entry name" value="BBS5_PH"/>
</dbReference>
<feature type="domain" description="BBSome complex member BBS5 PH" evidence="9">
    <location>
        <begin position="73"/>
        <end position="121"/>
    </location>
</feature>
<gene>
    <name evidence="10" type="ORF">OKA104_LOCUS11164</name>
</gene>
<keyword evidence="7" id="KW-0966">Cell projection</keyword>
<dbReference type="Pfam" id="PF07289">
    <property type="entry name" value="BBL5"/>
    <property type="match status" value="1"/>
</dbReference>
<sequence length="216" mass="25677">MDKIWSYSTLLHTAQILFQMILTKSHAYKLTDTASILEPICFSLFLLFVIFYLFRIVRNNTKVNYNENQTIFEFMFRKFRRWTSNLGVFHITNVRLIWHAELNENFNVSVPYNQTKTIKFVIQNLSENYLIRFQIALEEKLREFHREITTLHKSYFANSEFCVEFSIEDQQSDQPATRLESKVDGIEILQSPEYTDSYATYLTGAGKRDRDPVYSD</sequence>
<feature type="transmembrane region" description="Helical" evidence="8">
    <location>
        <begin position="37"/>
        <end position="54"/>
    </location>
</feature>
<evidence type="ECO:0000256" key="6">
    <source>
        <dbReference type="ARBA" id="ARBA00023212"/>
    </source>
</evidence>
<evidence type="ECO:0000256" key="1">
    <source>
        <dbReference type="ARBA" id="ARBA00004138"/>
    </source>
</evidence>
<dbReference type="PANTHER" id="PTHR21351:SF0">
    <property type="entry name" value="BARDET-BIEDL SYNDROME 5 PROTEIN"/>
    <property type="match status" value="1"/>
</dbReference>
<evidence type="ECO:0000259" key="9">
    <source>
        <dbReference type="SMART" id="SM00683"/>
    </source>
</evidence>
<evidence type="ECO:0000256" key="7">
    <source>
        <dbReference type="ARBA" id="ARBA00023273"/>
    </source>
</evidence>
<comment type="similarity">
    <text evidence="3">Belongs to the BBS5 family.</text>
</comment>
<name>A0A818TDJ9_9BILA</name>
<reference evidence="10" key="1">
    <citation type="submission" date="2021-02" db="EMBL/GenBank/DDBJ databases">
        <authorList>
            <person name="Nowell W R."/>
        </authorList>
    </citation>
    <scope>NUCLEOTIDE SEQUENCE</scope>
</reference>
<evidence type="ECO:0000256" key="8">
    <source>
        <dbReference type="SAM" id="Phobius"/>
    </source>
</evidence>
<dbReference type="EMBL" id="CAJOAY010000511">
    <property type="protein sequence ID" value="CAF3681651.1"/>
    <property type="molecule type" value="Genomic_DNA"/>
</dbReference>
<dbReference type="PANTHER" id="PTHR21351">
    <property type="entry name" value="BARDET-BIEDL SYNDROME PROTEIN 5"/>
    <property type="match status" value="1"/>
</dbReference>
<evidence type="ECO:0000256" key="5">
    <source>
        <dbReference type="ARBA" id="ARBA00023069"/>
    </source>
</evidence>
<keyword evidence="5" id="KW-0969">Cilium</keyword>
<accession>A0A818TDJ9</accession>
<dbReference type="GO" id="GO:0036064">
    <property type="term" value="C:ciliary basal body"/>
    <property type="evidence" value="ECO:0007669"/>
    <property type="project" value="TreeGrafter"/>
</dbReference>
<dbReference type="GO" id="GO:0060271">
    <property type="term" value="P:cilium assembly"/>
    <property type="evidence" value="ECO:0007669"/>
    <property type="project" value="TreeGrafter"/>
</dbReference>
<evidence type="ECO:0000256" key="2">
    <source>
        <dbReference type="ARBA" id="ARBA00004245"/>
    </source>
</evidence>
<dbReference type="SMART" id="SM00683">
    <property type="entry name" value="DM16"/>
    <property type="match status" value="1"/>
</dbReference>